<sequence length="214" mass="22980">MALLRTRSRPVRFESDPVPPGRLPPTAAPLRGAMLFSGVRARRAALHEHSPCDVVRRESSGCLSSTSTTIDVSHYCEEDIDSCQSGRVSRKWSTASTQCPSSPGSRAHTPPPLECVSLVLGPEKPAGEARLARRLSEGPSALALRRGLCLPEVDTAAREEAGGRGGLLEAPAEPARLPVASRVWRRITGCCHRRRPSRRTPSDGPQLGGVRCIP</sequence>
<feature type="compositionally biased region" description="Pro residues" evidence="1">
    <location>
        <begin position="17"/>
        <end position="26"/>
    </location>
</feature>
<feature type="region of interest" description="Disordered" evidence="1">
    <location>
        <begin position="193"/>
        <end position="214"/>
    </location>
</feature>
<protein>
    <submittedName>
        <fullName evidence="2">Uncharacterized protein</fullName>
    </submittedName>
</protein>
<proteinExistence type="predicted"/>
<reference evidence="2" key="1">
    <citation type="submission" date="2023-10" db="EMBL/GenBank/DDBJ databases">
        <authorList>
            <person name="Chen Y."/>
            <person name="Shah S."/>
            <person name="Dougan E. K."/>
            <person name="Thang M."/>
            <person name="Chan C."/>
        </authorList>
    </citation>
    <scope>NUCLEOTIDE SEQUENCE [LARGE SCALE GENOMIC DNA]</scope>
</reference>
<dbReference type="Proteomes" id="UP001189429">
    <property type="component" value="Unassembled WGS sequence"/>
</dbReference>
<evidence type="ECO:0000256" key="1">
    <source>
        <dbReference type="SAM" id="MobiDB-lite"/>
    </source>
</evidence>
<evidence type="ECO:0000313" key="2">
    <source>
        <dbReference type="EMBL" id="CAK0804578.1"/>
    </source>
</evidence>
<evidence type="ECO:0000313" key="3">
    <source>
        <dbReference type="Proteomes" id="UP001189429"/>
    </source>
</evidence>
<name>A0ABN9QM78_9DINO</name>
<accession>A0ABN9QM78</accession>
<organism evidence="2 3">
    <name type="scientific">Prorocentrum cordatum</name>
    <dbReference type="NCBI Taxonomy" id="2364126"/>
    <lineage>
        <taxon>Eukaryota</taxon>
        <taxon>Sar</taxon>
        <taxon>Alveolata</taxon>
        <taxon>Dinophyceae</taxon>
        <taxon>Prorocentrales</taxon>
        <taxon>Prorocentraceae</taxon>
        <taxon>Prorocentrum</taxon>
    </lineage>
</organism>
<feature type="compositionally biased region" description="Basic residues" evidence="1">
    <location>
        <begin position="1"/>
        <end position="10"/>
    </location>
</feature>
<feature type="region of interest" description="Disordered" evidence="1">
    <location>
        <begin position="1"/>
        <end position="26"/>
    </location>
</feature>
<gene>
    <name evidence="2" type="ORF">PCOR1329_LOCUS11334</name>
</gene>
<keyword evidence="3" id="KW-1185">Reference proteome</keyword>
<dbReference type="EMBL" id="CAUYUJ010003269">
    <property type="protein sequence ID" value="CAK0804578.1"/>
    <property type="molecule type" value="Genomic_DNA"/>
</dbReference>
<comment type="caution">
    <text evidence="2">The sequence shown here is derived from an EMBL/GenBank/DDBJ whole genome shotgun (WGS) entry which is preliminary data.</text>
</comment>